<keyword evidence="2" id="KW-1185">Reference proteome</keyword>
<evidence type="ECO:0000313" key="1">
    <source>
        <dbReference type="EMBL" id="AVR46048.1"/>
    </source>
</evidence>
<name>A0A2R3Z741_9FLAO</name>
<organism evidence="1 2">
    <name type="scientific">Christiangramia fulva</name>
    <dbReference type="NCBI Taxonomy" id="2126553"/>
    <lineage>
        <taxon>Bacteria</taxon>
        <taxon>Pseudomonadati</taxon>
        <taxon>Bacteroidota</taxon>
        <taxon>Flavobacteriia</taxon>
        <taxon>Flavobacteriales</taxon>
        <taxon>Flavobacteriaceae</taxon>
        <taxon>Christiangramia</taxon>
    </lineage>
</organism>
<gene>
    <name evidence="1" type="ORF">C7S20_12720</name>
</gene>
<sequence length="249" mass="29470">MSEENNKDQDQVNYYLNQIKKYGLGSYELAKDGENGYAESAETYAWWLFPSLINFHRIIRDEVNLKQAINMSIVIHSALIIEGFIYEAIKQEAGLVMDDSDLDGRIYNFFDKKLDKSSWTDLNDFFKLVFNVSLKSLTDSDNWKCIVMLFYFRNMLTHSKPIKFSVKEEDGKLKMRHFGNYELIYNYLLEKKLIEKVNFIQSMTTELINSEIADFFWENCQTFLENIIENSENIKMLPVYDSYHNAFEE</sequence>
<reference evidence="2" key="1">
    <citation type="submission" date="2018-03" db="EMBL/GenBank/DDBJ databases">
        <title>Gramella fulva sp. nov., isolated from a dry surface of tidal flat.</title>
        <authorList>
            <person name="Hwang S.H."/>
            <person name="Hwang W.M."/>
            <person name="Kang K."/>
            <person name="Ahn T.-Y."/>
        </authorList>
    </citation>
    <scope>NUCLEOTIDE SEQUENCE [LARGE SCALE GENOMIC DNA]</scope>
    <source>
        <strain evidence="2">SH35</strain>
    </source>
</reference>
<dbReference type="EMBL" id="CP028136">
    <property type="protein sequence ID" value="AVR46048.1"/>
    <property type="molecule type" value="Genomic_DNA"/>
</dbReference>
<accession>A0A2R3Z741</accession>
<proteinExistence type="predicted"/>
<dbReference type="Proteomes" id="UP000241507">
    <property type="component" value="Chromosome"/>
</dbReference>
<dbReference type="RefSeq" id="WP_107012822.1">
    <property type="nucleotide sequence ID" value="NZ_CP028136.1"/>
</dbReference>
<dbReference type="KEGG" id="grs:C7S20_12720"/>
<protein>
    <submittedName>
        <fullName evidence="1">Uncharacterized protein</fullName>
    </submittedName>
</protein>
<evidence type="ECO:0000313" key="2">
    <source>
        <dbReference type="Proteomes" id="UP000241507"/>
    </source>
</evidence>
<dbReference type="AlphaFoldDB" id="A0A2R3Z741"/>